<comment type="caution">
    <text evidence="4">The sequence shown here is derived from an EMBL/GenBank/DDBJ whole genome shotgun (WGS) entry which is preliminary data.</text>
</comment>
<reference evidence="4 5" key="1">
    <citation type="submission" date="2010-07" db="EMBL/GenBank/DDBJ databases">
        <authorList>
            <person name="Sid Ahmed O."/>
        </authorList>
    </citation>
    <scope>NUCLEOTIDE SEQUENCE [LARGE SCALE GENOMIC DNA]</scope>
    <source>
        <strain evidence="4 5">TX4248</strain>
    </source>
</reference>
<dbReference type="RefSeq" id="WP_002401929.1">
    <property type="nucleotide sequence ID" value="NZ_GL454408.1"/>
</dbReference>
<sequence length="1563" mass="173622">MNQKWQKLLTTALCCSLLISSLNGISVLAETIVVENETTTETGETTASEDTATSDSSLNASQENETANTVASSETTTEPETSELPQKMIEEPQLPSAEDQTEATADTTTAAVEATQEEPTKRENRAVKTADIPEKTYKMAFIDENGLFIDPAKVTFTADVTKVERKSGTQTKVGTITTSNLGNFKMLTVPKVTLPDDDATEDYGFSGLTNHKITLPGQYTAPKTTPNNFYKGPDTTTFPLAVSRQVTIATGKDYSTYTTGERFNMFTTSTPKQFNLRTYSWVPDPQKVQFSAAYNMATTAGENNYLITDDTIYYYVPNRRVSIYYNDMTSTVLPTYPTGYNAALSKTVVESDNFHYKAPKAFPKTYSSGNRHFQFKGWYKGSARPDPKAVKLETTLTPEFDVTYDGKDNVYVFYEELEEKTTTIPEITYSFGFVDEKGALIAPANFGMQTNLTSIMNGIAKQVGTATGVNSGNLKKLTIPSQQLTYTKTINPAFYGSTNFRLTIPKQYKPPTVTSGPHYTGSSTAYPVATKRMRFVDSTIADIRVETDGKYYSLYPTTTANQYRLYYTSWIEDTTKTRFDSILTSTNTEVSVPNYYTTDDTMYYFLENRRITENFVDENGTKITAPTGFTQGKQTVIDSDTYHFKLAQELPYSYYANDKAYRFKGWYKGKTQPQNLQTTRVPEYDASYDDNDDLTIIYEEIKYGGNTVQFGFVGESGQLLNPADFKVTTEVVQIIDGVSTVLDNISATDQTGNLKAMTIPQKQYTLTNSSNFYGTRNSFIEIPKYYKNLSFQKPSGYQGQEYPLAGRVERTFAGNPYTEGANPVYFTVTKSQNQRYKLREIYWDDNPENLFSSLYKTTLIRNDNSLAGVEMFPESTLYYYLVNRRVTENFVDASGTKITPPTGFTQGKQTIIDKDNFTFTQAGTLPFMYKVNNRPYVLKGWYKGKEKPDKLNEITRTNRNISYPVTYDDQDDITIVYDEFKTEDKTINFGFINETGDYVAPSNFNIRTDMSQVVGGLQSKLQTITALPTGDFLQLKLPAVNIVGSFTSDEELYGTRNSIVTIPKYYKTPTITPSSKYNGPNYSGVTGIIAYHNTKNSAEFTENRLQVTPISGSQTDYRFPEVGWQGETTRTTFSSLYKMDYNSTVSGVTAHTEIYATGTVNYYLENRRITENFVDENGTKITAPTGFTQGNQLVMNSETYKYTAAKALPKTYQVGEKTYVFKGWYKGKETTTPLKTTTTPSFTPTFDENDDMTAVYQEAVPTAELTVKGSADIVENGATMDHWEVLLKNTGEAPLTTIKIKPTATWAAGISPPNTIFVLGTGQNAKAYPVTKEQWAAGFSLPLNTPLPAGGQLQMNLLGPAATGNPGQVLTAEVEVTGNFGSLIAKDTVRIKDLDQEITNPDGDGFISTPTFDFGKLAISGSKQQYGLKKAADYYDNGTRNPYLRLNTSQDNWSLTAQLSQPKSATDSLPTTTRLLLGTAAAASFTDYNQSTETKTPLGKTGTVNLTADNTATAVVANQQFTGSDVYQLDFTFANIKLEVPANQGMSGQQYQAAVTWNLVTGP</sequence>
<evidence type="ECO:0000256" key="2">
    <source>
        <dbReference type="SAM" id="SignalP"/>
    </source>
</evidence>
<proteinExistence type="predicted"/>
<feature type="compositionally biased region" description="Low complexity" evidence="1">
    <location>
        <begin position="72"/>
        <end position="83"/>
    </location>
</feature>
<evidence type="ECO:0000259" key="3">
    <source>
        <dbReference type="Pfam" id="PF13731"/>
    </source>
</evidence>
<feature type="domain" description="WxL" evidence="3">
    <location>
        <begin position="1409"/>
        <end position="1563"/>
    </location>
</feature>
<dbReference type="Proteomes" id="UP000004846">
    <property type="component" value="Unassembled WGS sequence"/>
</dbReference>
<feature type="region of interest" description="Disordered" evidence="1">
    <location>
        <begin position="38"/>
        <end position="124"/>
    </location>
</feature>
<protein>
    <recommendedName>
        <fullName evidence="3">WxL domain-containing protein</fullName>
    </recommendedName>
</protein>
<name>A0A125WAD3_ENTFL</name>
<dbReference type="Pfam" id="PF13731">
    <property type="entry name" value="WxL"/>
    <property type="match status" value="1"/>
</dbReference>
<feature type="chain" id="PRO_5007181639" description="WxL domain-containing protein" evidence="2">
    <location>
        <begin position="30"/>
        <end position="1563"/>
    </location>
</feature>
<accession>A0A125WAD3</accession>
<keyword evidence="2" id="KW-0732">Signal</keyword>
<organism evidence="4 5">
    <name type="scientific">Enterococcus faecalis TX4248</name>
    <dbReference type="NCBI Taxonomy" id="749495"/>
    <lineage>
        <taxon>Bacteria</taxon>
        <taxon>Bacillati</taxon>
        <taxon>Bacillota</taxon>
        <taxon>Bacilli</taxon>
        <taxon>Lactobacillales</taxon>
        <taxon>Enterococcaceae</taxon>
        <taxon>Enterococcus</taxon>
    </lineage>
</organism>
<evidence type="ECO:0000313" key="4">
    <source>
        <dbReference type="EMBL" id="EFM84339.1"/>
    </source>
</evidence>
<gene>
    <name evidence="4" type="ORF">HMPREF9498_00027</name>
</gene>
<evidence type="ECO:0000313" key="5">
    <source>
        <dbReference type="Proteomes" id="UP000004846"/>
    </source>
</evidence>
<feature type="compositionally biased region" description="Polar residues" evidence="1">
    <location>
        <begin position="58"/>
        <end position="71"/>
    </location>
</feature>
<dbReference type="HOGENOM" id="CLU_001757_3_1_9"/>
<feature type="compositionally biased region" description="Low complexity" evidence="1">
    <location>
        <begin position="102"/>
        <end position="114"/>
    </location>
</feature>
<feature type="signal peptide" evidence="2">
    <location>
        <begin position="1"/>
        <end position="29"/>
    </location>
</feature>
<evidence type="ECO:0000256" key="1">
    <source>
        <dbReference type="SAM" id="MobiDB-lite"/>
    </source>
</evidence>
<dbReference type="InterPro" id="IPR027994">
    <property type="entry name" value="WxL_dom"/>
</dbReference>
<dbReference type="EMBL" id="AEBR01000002">
    <property type="protein sequence ID" value="EFM84339.1"/>
    <property type="molecule type" value="Genomic_DNA"/>
</dbReference>
<feature type="compositionally biased region" description="Low complexity" evidence="1">
    <location>
        <begin position="38"/>
        <end position="57"/>
    </location>
</feature>